<dbReference type="VEuPathDB" id="TriTrypDB:ADEAN_000199200"/>
<keyword evidence="4" id="KW-1185">Reference proteome</keyword>
<gene>
    <name evidence="3" type="ORF">ADEAN_000199200</name>
</gene>
<feature type="domain" description="Cullin neddylation" evidence="2">
    <location>
        <begin position="23"/>
        <end position="91"/>
    </location>
</feature>
<evidence type="ECO:0000313" key="4">
    <source>
        <dbReference type="Proteomes" id="UP000515908"/>
    </source>
</evidence>
<feature type="region of interest" description="Disordered" evidence="1">
    <location>
        <begin position="1"/>
        <end position="24"/>
    </location>
</feature>
<evidence type="ECO:0000313" key="3">
    <source>
        <dbReference type="EMBL" id="CAD2214542.1"/>
    </source>
</evidence>
<dbReference type="SMART" id="SM00884">
    <property type="entry name" value="Cullin_Nedd8"/>
    <property type="match status" value="1"/>
</dbReference>
<dbReference type="InterPro" id="IPR036388">
    <property type="entry name" value="WH-like_DNA-bd_sf"/>
</dbReference>
<organism evidence="3 4">
    <name type="scientific">Angomonas deanei</name>
    <dbReference type="NCBI Taxonomy" id="59799"/>
    <lineage>
        <taxon>Eukaryota</taxon>
        <taxon>Discoba</taxon>
        <taxon>Euglenozoa</taxon>
        <taxon>Kinetoplastea</taxon>
        <taxon>Metakinetoplastina</taxon>
        <taxon>Trypanosomatida</taxon>
        <taxon>Trypanosomatidae</taxon>
        <taxon>Strigomonadinae</taxon>
        <taxon>Angomonas</taxon>
    </lineage>
</organism>
<dbReference type="InterPro" id="IPR036390">
    <property type="entry name" value="WH_DNA-bd_sf"/>
</dbReference>
<protein>
    <submittedName>
        <fullName evidence="3">Cullin protein neddylation domain containing protein, putative</fullName>
    </submittedName>
</protein>
<evidence type="ECO:0000259" key="2">
    <source>
        <dbReference type="SMART" id="SM00884"/>
    </source>
</evidence>
<evidence type="ECO:0000256" key="1">
    <source>
        <dbReference type="SAM" id="MobiDB-lite"/>
    </source>
</evidence>
<name>A0A7G2C959_9TRYP</name>
<dbReference type="InterPro" id="IPR019559">
    <property type="entry name" value="Cullin_neddylation_domain"/>
</dbReference>
<dbReference type="EMBL" id="LR877147">
    <property type="protein sequence ID" value="CAD2214542.1"/>
    <property type="molecule type" value="Genomic_DNA"/>
</dbReference>
<dbReference type="AlphaFoldDB" id="A0A7G2C959"/>
<proteinExistence type="predicted"/>
<reference evidence="3 4" key="1">
    <citation type="submission" date="2020-08" db="EMBL/GenBank/DDBJ databases">
        <authorList>
            <person name="Newling K."/>
            <person name="Davey J."/>
            <person name="Forrester S."/>
        </authorList>
    </citation>
    <scope>NUCLEOTIDE SEQUENCE [LARGE SCALE GENOMIC DNA]</scope>
    <source>
        <strain evidence="4">Crithidia deanei Carvalho (ATCC PRA-265)</strain>
    </source>
</reference>
<dbReference type="Pfam" id="PF10557">
    <property type="entry name" value="Cullin_Nedd8"/>
    <property type="match status" value="1"/>
</dbReference>
<dbReference type="SUPFAM" id="SSF46785">
    <property type="entry name" value="Winged helix' DNA-binding domain"/>
    <property type="match status" value="1"/>
</dbReference>
<sequence length="96" mass="11267">MVAHRKGKATKKGTDTPVRSTKPNRTEELLVETAIVSIMKREQKVSHADLFSMVSERLQKRDFTTTVSLFKNATRNLIEKEFIYREEEEKLYIYMV</sequence>
<dbReference type="Gene3D" id="1.10.10.10">
    <property type="entry name" value="Winged helix-like DNA-binding domain superfamily/Winged helix DNA-binding domain"/>
    <property type="match status" value="1"/>
</dbReference>
<dbReference type="Proteomes" id="UP000515908">
    <property type="component" value="Chromosome 03"/>
</dbReference>
<accession>A0A7G2C959</accession>
<feature type="compositionally biased region" description="Basic residues" evidence="1">
    <location>
        <begin position="1"/>
        <end position="11"/>
    </location>
</feature>